<name>A0A6J4H1A2_9ACTN</name>
<proteinExistence type="predicted"/>
<dbReference type="AlphaFoldDB" id="A0A6J4H1A2"/>
<dbReference type="EMBL" id="CADCTN010000001">
    <property type="protein sequence ID" value="CAA9209747.1"/>
    <property type="molecule type" value="Genomic_DNA"/>
</dbReference>
<organism evidence="2">
    <name type="scientific">uncultured Blastococcus sp</name>
    <dbReference type="NCBI Taxonomy" id="217144"/>
    <lineage>
        <taxon>Bacteria</taxon>
        <taxon>Bacillati</taxon>
        <taxon>Actinomycetota</taxon>
        <taxon>Actinomycetes</taxon>
        <taxon>Geodermatophilales</taxon>
        <taxon>Geodermatophilaceae</taxon>
        <taxon>Blastococcus</taxon>
        <taxon>environmental samples</taxon>
    </lineage>
</organism>
<feature type="region of interest" description="Disordered" evidence="1">
    <location>
        <begin position="70"/>
        <end position="89"/>
    </location>
</feature>
<evidence type="ECO:0000313" key="2">
    <source>
        <dbReference type="EMBL" id="CAA9209747.1"/>
    </source>
</evidence>
<accession>A0A6J4H1A2</accession>
<sequence length="89" mass="9757">MVLRPTDSSRRQISGTSSMRIQWYCTFCRSVTSATSRPNSVLMPPTTRSASLVSCPLSIRTRIMKYESSSSSGSRTAVLPPGMPGARWV</sequence>
<reference evidence="2" key="1">
    <citation type="submission" date="2020-02" db="EMBL/GenBank/DDBJ databases">
        <authorList>
            <person name="Meier V. D."/>
        </authorList>
    </citation>
    <scope>NUCLEOTIDE SEQUENCE</scope>
    <source>
        <strain evidence="2">AVDCRST_MAG52</strain>
    </source>
</reference>
<protein>
    <submittedName>
        <fullName evidence="2">Uncharacterized protein</fullName>
    </submittedName>
</protein>
<evidence type="ECO:0000256" key="1">
    <source>
        <dbReference type="SAM" id="MobiDB-lite"/>
    </source>
</evidence>
<gene>
    <name evidence="2" type="ORF">AVDCRST_MAG52-1121</name>
</gene>